<dbReference type="RefSeq" id="XP_033772163.1">
    <property type="nucleotide sequence ID" value="XM_033916272.1"/>
</dbReference>
<comment type="similarity">
    <text evidence="2">Belongs to the flavoprotein pyridine nucleotide cytochrome reductase family.</text>
</comment>
<dbReference type="PRINTS" id="PR00406">
    <property type="entry name" value="CYTB5RDTASE"/>
</dbReference>
<dbReference type="PANTHER" id="PTHR19370">
    <property type="entry name" value="NADH-CYTOCHROME B5 REDUCTASE"/>
    <property type="match status" value="1"/>
</dbReference>
<dbReference type="SUPFAM" id="SSF52343">
    <property type="entry name" value="Ferredoxin reductase-like, C-terminal NADP-linked domain"/>
    <property type="match status" value="1"/>
</dbReference>
<dbReference type="InParanoid" id="A0A6P8PB84"/>
<dbReference type="GeneID" id="117346537"/>
<dbReference type="Gene3D" id="2.40.30.10">
    <property type="entry name" value="Translation factors"/>
    <property type="match status" value="1"/>
</dbReference>
<evidence type="ECO:0000256" key="1">
    <source>
        <dbReference type="ARBA" id="ARBA00001974"/>
    </source>
</evidence>
<dbReference type="Gene3D" id="3.40.50.80">
    <property type="entry name" value="Nucleotide-binding domain of ferredoxin-NADP reductase (FNR) module"/>
    <property type="match status" value="1"/>
</dbReference>
<comment type="cofactor">
    <cofactor evidence="1 6">
        <name>FAD</name>
        <dbReference type="ChEBI" id="CHEBI:57692"/>
    </cofactor>
</comment>
<protein>
    <submittedName>
        <fullName evidence="9">NADH-cytochrome b5 reductase-like isoform X1</fullName>
    </submittedName>
</protein>
<dbReference type="PANTHER" id="PTHR19370:SF184">
    <property type="entry name" value="NADH-CYTOCHROME B5 REDUCTASE-LIKE"/>
    <property type="match status" value="1"/>
</dbReference>
<feature type="domain" description="FAD-binding FR-type" evidence="7">
    <location>
        <begin position="70"/>
        <end position="172"/>
    </location>
</feature>
<dbReference type="KEGG" id="gsh:117346537"/>
<dbReference type="Proteomes" id="UP000515159">
    <property type="component" value="Chromosome 12"/>
</dbReference>
<dbReference type="Pfam" id="PF00970">
    <property type="entry name" value="FAD_binding_6"/>
    <property type="match status" value="1"/>
</dbReference>
<dbReference type="InterPro" id="IPR001433">
    <property type="entry name" value="OxRdtase_FAD/NAD-bd"/>
</dbReference>
<dbReference type="Pfam" id="PF00175">
    <property type="entry name" value="NAD_binding_1"/>
    <property type="match status" value="1"/>
</dbReference>
<dbReference type="GO" id="GO:0016491">
    <property type="term" value="F:oxidoreductase activity"/>
    <property type="evidence" value="ECO:0007669"/>
    <property type="project" value="UniProtKB-KW"/>
</dbReference>
<dbReference type="InterPro" id="IPR039261">
    <property type="entry name" value="FNR_nucleotide-bd"/>
</dbReference>
<dbReference type="Pfam" id="PF09791">
    <property type="entry name" value="Oxidored-like"/>
    <property type="match status" value="1"/>
</dbReference>
<evidence type="ECO:0000256" key="2">
    <source>
        <dbReference type="ARBA" id="ARBA00006105"/>
    </source>
</evidence>
<keyword evidence="4 6" id="KW-0274">FAD</keyword>
<dbReference type="InterPro" id="IPR017927">
    <property type="entry name" value="FAD-bd_FR_type"/>
</dbReference>
<dbReference type="InterPro" id="IPR019180">
    <property type="entry name" value="Oxidoreductase-like_N"/>
</dbReference>
<evidence type="ECO:0000256" key="4">
    <source>
        <dbReference type="ARBA" id="ARBA00022827"/>
    </source>
</evidence>
<evidence type="ECO:0000259" key="7">
    <source>
        <dbReference type="PROSITE" id="PS51384"/>
    </source>
</evidence>
<dbReference type="AlphaFoldDB" id="A0A6P8PB84"/>
<feature type="binding site" evidence="6">
    <location>
        <position position="147"/>
    </location>
    <ligand>
        <name>FAD</name>
        <dbReference type="ChEBI" id="CHEBI:57692"/>
    </ligand>
</feature>
<dbReference type="PROSITE" id="PS51384">
    <property type="entry name" value="FAD_FR"/>
    <property type="match status" value="1"/>
</dbReference>
<dbReference type="InterPro" id="IPR001834">
    <property type="entry name" value="CBR-like"/>
</dbReference>
<dbReference type="SUPFAM" id="SSF63380">
    <property type="entry name" value="Riboflavin synthase domain-like"/>
    <property type="match status" value="1"/>
</dbReference>
<dbReference type="CDD" id="cd06183">
    <property type="entry name" value="cyt_b5_reduct_like"/>
    <property type="match status" value="1"/>
</dbReference>
<feature type="binding site" evidence="6">
    <location>
        <position position="140"/>
    </location>
    <ligand>
        <name>FAD</name>
        <dbReference type="ChEBI" id="CHEBI:57692"/>
    </ligand>
</feature>
<feature type="binding site" evidence="6">
    <location>
        <position position="121"/>
    </location>
    <ligand>
        <name>FAD</name>
        <dbReference type="ChEBI" id="CHEBI:57692"/>
    </ligand>
</feature>
<reference evidence="9" key="1">
    <citation type="submission" date="2025-08" db="UniProtKB">
        <authorList>
            <consortium name="RefSeq"/>
        </authorList>
    </citation>
    <scope>IDENTIFICATION</scope>
</reference>
<organism evidence="8 9">
    <name type="scientific">Geotrypetes seraphini</name>
    <name type="common">Gaboon caecilian</name>
    <name type="synonym">Caecilia seraphini</name>
    <dbReference type="NCBI Taxonomy" id="260995"/>
    <lineage>
        <taxon>Eukaryota</taxon>
        <taxon>Metazoa</taxon>
        <taxon>Chordata</taxon>
        <taxon>Craniata</taxon>
        <taxon>Vertebrata</taxon>
        <taxon>Euteleostomi</taxon>
        <taxon>Amphibia</taxon>
        <taxon>Gymnophiona</taxon>
        <taxon>Geotrypetes</taxon>
    </lineage>
</organism>
<dbReference type="OrthoDB" id="432685at2759"/>
<feature type="binding site" evidence="6">
    <location>
        <position position="123"/>
    </location>
    <ligand>
        <name>FAD</name>
        <dbReference type="ChEBI" id="CHEBI:57692"/>
    </ligand>
</feature>
<sequence>MSESDEDWLSLRPVEPLPNQCCGSGCKPCVFDVYQKELAQWEEAKEKNDSSLLTKKKEEVKSDLLLLNSDTFTAFKLSCVERLTSDTNLYRFELPRGRSLQLSLGQHIVLRGMVNGLEVQRAYTPINPVNAENYFEVIIKCYDNGLMSQYIKSWQEGDLLFWRGPFGGFPYEPNQYGQLLMLTSGTGLAPMLPILQCITENEEDETFVTLVGCFSTVESIYMKSLLQDLARYWNISIFYVLSKETSVENLPWSCRENTHIGRVNSDILHSVMDLCRRKPFVLICGSVTFNNDMLSFLESLGLQGDSCFVF</sequence>
<evidence type="ECO:0000256" key="6">
    <source>
        <dbReference type="PIRSR" id="PIRSR601834-1"/>
    </source>
</evidence>
<dbReference type="FunCoup" id="A0A6P8PB84">
    <property type="interactions" value="331"/>
</dbReference>
<evidence type="ECO:0000256" key="3">
    <source>
        <dbReference type="ARBA" id="ARBA00022630"/>
    </source>
</evidence>
<keyword evidence="8" id="KW-1185">Reference proteome</keyword>
<gene>
    <name evidence="9" type="primary">LOC117346537</name>
</gene>
<feature type="binding site" evidence="6">
    <location>
        <position position="138"/>
    </location>
    <ligand>
        <name>FAD</name>
        <dbReference type="ChEBI" id="CHEBI:57692"/>
    </ligand>
</feature>
<evidence type="ECO:0000313" key="9">
    <source>
        <dbReference type="RefSeq" id="XP_033772163.1"/>
    </source>
</evidence>
<feature type="binding site" evidence="6">
    <location>
        <position position="148"/>
    </location>
    <ligand>
        <name>FAD</name>
        <dbReference type="ChEBI" id="CHEBI:57692"/>
    </ligand>
</feature>
<dbReference type="InterPro" id="IPR008333">
    <property type="entry name" value="Cbr1-like_FAD-bd_dom"/>
</dbReference>
<keyword evidence="5" id="KW-0560">Oxidoreductase</keyword>
<keyword evidence="3 6" id="KW-0285">Flavoprotein</keyword>
<dbReference type="InterPro" id="IPR017938">
    <property type="entry name" value="Riboflavin_synthase-like_b-brl"/>
</dbReference>
<accession>A0A6P8PB84</accession>
<evidence type="ECO:0000313" key="8">
    <source>
        <dbReference type="Proteomes" id="UP000515159"/>
    </source>
</evidence>
<proteinExistence type="inferred from homology"/>
<evidence type="ECO:0000256" key="5">
    <source>
        <dbReference type="ARBA" id="ARBA00023002"/>
    </source>
</evidence>
<name>A0A6P8PB84_GEOSA</name>